<sequence length="194" mass="22204">MMKPSLLLYIHGFNSSPLSQKAMLMREYCALHRPDIKVVVPQLPCFPQQAADCLLAIVEQYKNDYRIGLVGSSLGGYLSVWLNARFGFKAVVVNPAVRPYQLLQDYLGEQENPYTGLRYVLSEAHIDELKSLDVASIQNPEDFWLLQQTHDEVLDFRQAVERFSMAKQTVEEGGNHSFVSFERHLEPIIDFLQL</sequence>
<dbReference type="RefSeq" id="WP_202408578.1">
    <property type="nucleotide sequence ID" value="NZ_WWEU01000003.1"/>
</dbReference>
<dbReference type="PANTHER" id="PTHR35602:SF3">
    <property type="entry name" value="ESTERASE YQIA"/>
    <property type="match status" value="1"/>
</dbReference>
<proteinExistence type="predicted"/>
<evidence type="ECO:0000313" key="1">
    <source>
        <dbReference type="EMBL" id="MYM59531.1"/>
    </source>
</evidence>
<dbReference type="EMBL" id="WWEU01000003">
    <property type="protein sequence ID" value="MYM59531.1"/>
    <property type="molecule type" value="Genomic_DNA"/>
</dbReference>
<protein>
    <submittedName>
        <fullName evidence="1">Esterase YqiA</fullName>
    </submittedName>
</protein>
<keyword evidence="2" id="KW-1185">Reference proteome</keyword>
<dbReference type="InterPro" id="IPR029058">
    <property type="entry name" value="AB_hydrolase_fold"/>
</dbReference>
<name>A0A6L8LTX3_9VIBR</name>
<dbReference type="NCBIfam" id="NF008291">
    <property type="entry name" value="PRK11071.1"/>
    <property type="match status" value="1"/>
</dbReference>
<organism evidence="1 2">
    <name type="scientific">Vibrio tetraodonis subsp. pristinus</name>
    <dbReference type="NCBI Taxonomy" id="2695891"/>
    <lineage>
        <taxon>Bacteria</taxon>
        <taxon>Pseudomonadati</taxon>
        <taxon>Pseudomonadota</taxon>
        <taxon>Gammaproteobacteria</taxon>
        <taxon>Vibrionales</taxon>
        <taxon>Vibrionaceae</taxon>
        <taxon>Vibrio</taxon>
    </lineage>
</organism>
<dbReference type="InterPro" id="IPR008886">
    <property type="entry name" value="UPF0227/Esterase_YqiA"/>
</dbReference>
<gene>
    <name evidence="1" type="primary">yqiA</name>
    <name evidence="1" type="ORF">GTG28_09895</name>
</gene>
<reference evidence="1 2" key="1">
    <citation type="submission" date="2020-01" db="EMBL/GenBank/DDBJ databases">
        <title>Draft Genome Sequence of Vibrio sp. strain OCN044, Isolated from a Healthy Coral at Palmyra Atoll.</title>
        <authorList>
            <person name="Videau P."/>
            <person name="Loughran R."/>
            <person name="Esquivel A."/>
            <person name="Deadmond M."/>
            <person name="Paddock B.E."/>
            <person name="Saw J.H."/>
            <person name="Ushijima B."/>
        </authorList>
    </citation>
    <scope>NUCLEOTIDE SEQUENCE [LARGE SCALE GENOMIC DNA]</scope>
    <source>
        <strain evidence="1 2">OCN044</strain>
    </source>
</reference>
<comment type="caution">
    <text evidence="1">The sequence shown here is derived from an EMBL/GenBank/DDBJ whole genome shotgun (WGS) entry which is preliminary data.</text>
</comment>
<dbReference type="PANTHER" id="PTHR35602">
    <property type="entry name" value="ESTERASE YQIA-RELATED"/>
    <property type="match status" value="1"/>
</dbReference>
<dbReference type="SUPFAM" id="SSF53474">
    <property type="entry name" value="alpha/beta-Hydrolases"/>
    <property type="match status" value="1"/>
</dbReference>
<dbReference type="AlphaFoldDB" id="A0A6L8LTX3"/>
<dbReference type="Pfam" id="PF05728">
    <property type="entry name" value="UPF0227"/>
    <property type="match status" value="1"/>
</dbReference>
<dbReference type="Proteomes" id="UP000478571">
    <property type="component" value="Unassembled WGS sequence"/>
</dbReference>
<dbReference type="Gene3D" id="3.40.50.1820">
    <property type="entry name" value="alpha/beta hydrolase"/>
    <property type="match status" value="1"/>
</dbReference>
<evidence type="ECO:0000313" key="2">
    <source>
        <dbReference type="Proteomes" id="UP000478571"/>
    </source>
</evidence>
<accession>A0A6L8LTX3</accession>